<sequence>MGVRMTDEPTFRDLTAADAELFAHDARRRPHPIDECLNADCWTCTWGRNLDRLWADSRDERNYDHEQEAS</sequence>
<proteinExistence type="predicted"/>
<gene>
    <name evidence="1" type="ORF">CFH99_07945</name>
</gene>
<dbReference type="Proteomes" id="UP000662818">
    <property type="component" value="Chromosome"/>
</dbReference>
<name>A0ABX7PIL5_9ACTN</name>
<organism evidence="1 2">
    <name type="scientific">Nocardioides aromaticivorans</name>
    <dbReference type="NCBI Taxonomy" id="200618"/>
    <lineage>
        <taxon>Bacteria</taxon>
        <taxon>Bacillati</taxon>
        <taxon>Actinomycetota</taxon>
        <taxon>Actinomycetes</taxon>
        <taxon>Propionibacteriales</taxon>
        <taxon>Nocardioidaceae</taxon>
        <taxon>Nocardioides</taxon>
    </lineage>
</organism>
<dbReference type="EMBL" id="CP022295">
    <property type="protein sequence ID" value="QSR25553.1"/>
    <property type="molecule type" value="Genomic_DNA"/>
</dbReference>
<reference evidence="1 2" key="1">
    <citation type="submission" date="2017-06" db="EMBL/GenBank/DDBJ databases">
        <title>Complete Genome Sequence of the Soil Carbazole-Degrading Bacterium Nocardioides aromaticivorans IC177.</title>
        <authorList>
            <person name="Vejarano F."/>
            <person name="Suzuki-Minakuchi C."/>
            <person name="Ohtsubo Y."/>
            <person name="Tsuda M."/>
            <person name="Okada K."/>
            <person name="Nojiri H."/>
        </authorList>
    </citation>
    <scope>NUCLEOTIDE SEQUENCE [LARGE SCALE GENOMIC DNA]</scope>
    <source>
        <strain evidence="1 2">IC177</strain>
    </source>
</reference>
<evidence type="ECO:0008006" key="3">
    <source>
        <dbReference type="Google" id="ProtNLM"/>
    </source>
</evidence>
<accession>A0ABX7PIL5</accession>
<protein>
    <recommendedName>
        <fullName evidence="3">Oxidoreductase</fullName>
    </recommendedName>
</protein>
<keyword evidence="2" id="KW-1185">Reference proteome</keyword>
<evidence type="ECO:0000313" key="2">
    <source>
        <dbReference type="Proteomes" id="UP000662818"/>
    </source>
</evidence>
<evidence type="ECO:0000313" key="1">
    <source>
        <dbReference type="EMBL" id="QSR25553.1"/>
    </source>
</evidence>